<dbReference type="InterPro" id="IPR029063">
    <property type="entry name" value="SAM-dependent_MTases_sf"/>
</dbReference>
<gene>
    <name evidence="2" type="ORF">Phi46:3_gp009</name>
</gene>
<dbReference type="KEGG" id="vg:16797331"/>
<keyword evidence="2" id="KW-0808">Transferase</keyword>
<organism evidence="2 3">
    <name type="scientific">Cellulophaga phage phi46:3</name>
    <dbReference type="NCBI Taxonomy" id="1327985"/>
    <lineage>
        <taxon>Viruses</taxon>
        <taxon>Duplodnaviria</taxon>
        <taxon>Heunggongvirae</taxon>
        <taxon>Uroviricota</taxon>
        <taxon>Caudoviricetes</taxon>
        <taxon>Pachyviridae</taxon>
        <taxon>Bacelvirus</taxon>
        <taxon>Bacelvirus phi46tres</taxon>
    </lineage>
</organism>
<dbReference type="GO" id="GO:0008168">
    <property type="term" value="F:methyltransferase activity"/>
    <property type="evidence" value="ECO:0007669"/>
    <property type="project" value="UniProtKB-KW"/>
</dbReference>
<dbReference type="SUPFAM" id="SSF53335">
    <property type="entry name" value="S-adenosyl-L-methionine-dependent methyltransferases"/>
    <property type="match status" value="1"/>
</dbReference>
<dbReference type="OrthoDB" id="3832at10239"/>
<accession>S0A3G3</accession>
<dbReference type="GO" id="GO:0032259">
    <property type="term" value="P:methylation"/>
    <property type="evidence" value="ECO:0007669"/>
    <property type="project" value="UniProtKB-KW"/>
</dbReference>
<dbReference type="EMBL" id="KC821622">
    <property type="protein sequence ID" value="AGO48753.1"/>
    <property type="molecule type" value="Genomic_DNA"/>
</dbReference>
<dbReference type="REBASE" id="66116">
    <property type="entry name" value="M.Cph46ORF9P"/>
</dbReference>
<reference evidence="2 3" key="1">
    <citation type="journal article" date="2013" name="Proc. Natl. Acad. Sci. U.S.A.">
        <title>Twelve previously unknown phage genera are ubiquitous in global oceans.</title>
        <authorList>
            <person name="Holmfeldt K."/>
            <person name="Solonenko N."/>
            <person name="Shah M."/>
            <person name="Corrier K."/>
            <person name="Riemann L."/>
            <person name="Verberkmoes N.C."/>
            <person name="Sullivan M.B."/>
        </authorList>
    </citation>
    <scope>NUCLEOTIDE SEQUENCE [LARGE SCALE GENOMIC DNA]</scope>
    <source>
        <strain evidence="2">Phi46:3</strain>
    </source>
</reference>
<keyword evidence="3" id="KW-1185">Reference proteome</keyword>
<proteinExistence type="predicted"/>
<keyword evidence="2" id="KW-0489">Methyltransferase</keyword>
<evidence type="ECO:0000313" key="2">
    <source>
        <dbReference type="EMBL" id="AGO48753.1"/>
    </source>
</evidence>
<reference evidence="3" key="2">
    <citation type="submission" date="2013-03" db="EMBL/GenBank/DDBJ databases">
        <title>The Cellulophaga phages: a novel, diverse, and globally ubiquitous model system.</title>
        <authorList>
            <person name="Holmfeldt K."/>
            <person name="Solonenko N."/>
            <person name="Shah M."/>
            <person name="Corrier K."/>
            <person name="Riemann L."/>
            <person name="VerBerkmoes N.C."/>
            <person name="Sullivan M.B."/>
        </authorList>
    </citation>
    <scope>NUCLEOTIDE SEQUENCE [LARGE SCALE GENOMIC DNA]</scope>
</reference>
<sequence>MTHYKAILTIQKRIADLQAEIKNSEKIIDEPEMQADLFYANNDIENFKMEIAQLTTTMQFLIKKYNMNHYFNKDCLPELKNLPDNHFNIGVVDVNYGIGESSKNHNSRNTPVMQKNGTISKISNKNYHIKDWDNQRPSKEYFIELFRVCEYVIIWGGNYLTDLLPEFSSGRIIWDKCNGDNDFSDCEIAWTNLFSSTRLFRYMWSGMMQGKSIQEGHIMQGNKKLNEIRIHQTQKPVKLYLWTAQKFFKKGWKILDTHVGSASSLIAYEMLGFEYIAYEKDIDHYKDSSIRLDNFRKQPMLNLEF</sequence>
<evidence type="ECO:0000256" key="1">
    <source>
        <dbReference type="SAM" id="Coils"/>
    </source>
</evidence>
<feature type="coiled-coil region" evidence="1">
    <location>
        <begin position="7"/>
        <end position="64"/>
    </location>
</feature>
<dbReference type="RefSeq" id="YP_008241052.1">
    <property type="nucleotide sequence ID" value="NC_021792.1"/>
</dbReference>
<name>S0A3G3_9CAUD</name>
<keyword evidence="1" id="KW-0175">Coiled coil</keyword>
<evidence type="ECO:0000313" key="3">
    <source>
        <dbReference type="Proteomes" id="UP000014727"/>
    </source>
</evidence>
<protein>
    <submittedName>
        <fullName evidence="2">DNA methylase</fullName>
    </submittedName>
</protein>
<dbReference type="Gene3D" id="3.40.50.150">
    <property type="entry name" value="Vaccinia Virus protein VP39"/>
    <property type="match status" value="1"/>
</dbReference>
<dbReference type="Proteomes" id="UP000014727">
    <property type="component" value="Segment"/>
</dbReference>
<dbReference type="GeneID" id="16797331"/>